<dbReference type="PANTHER" id="PTHR30629:SF2">
    <property type="entry name" value="PROPHAGE INTEGRASE INTS-RELATED"/>
    <property type="match status" value="1"/>
</dbReference>
<gene>
    <name evidence="6" type="ORF">L0664_16485</name>
</gene>
<comment type="caution">
    <text evidence="6">The sequence shown here is derived from an EMBL/GenBank/DDBJ whole genome shotgun (WGS) entry which is preliminary data.</text>
</comment>
<evidence type="ECO:0000256" key="2">
    <source>
        <dbReference type="ARBA" id="ARBA00022908"/>
    </source>
</evidence>
<organism evidence="6 7">
    <name type="scientific">Octadecabacter dasysiphoniae</name>
    <dbReference type="NCBI Taxonomy" id="2909341"/>
    <lineage>
        <taxon>Bacteria</taxon>
        <taxon>Pseudomonadati</taxon>
        <taxon>Pseudomonadota</taxon>
        <taxon>Alphaproteobacteria</taxon>
        <taxon>Rhodobacterales</taxon>
        <taxon>Roseobacteraceae</taxon>
        <taxon>Octadecabacter</taxon>
    </lineage>
</organism>
<accession>A0ABS9D2M2</accession>
<dbReference type="InterPro" id="IPR050808">
    <property type="entry name" value="Phage_Integrase"/>
</dbReference>
<dbReference type="InterPro" id="IPR002104">
    <property type="entry name" value="Integrase_catalytic"/>
</dbReference>
<dbReference type="CDD" id="cd00801">
    <property type="entry name" value="INT_P4_C"/>
    <property type="match status" value="1"/>
</dbReference>
<dbReference type="InterPro" id="IPR013762">
    <property type="entry name" value="Integrase-like_cat_sf"/>
</dbReference>
<dbReference type="InterPro" id="IPR010998">
    <property type="entry name" value="Integrase_recombinase_N"/>
</dbReference>
<evidence type="ECO:0000313" key="7">
    <source>
        <dbReference type="Proteomes" id="UP001200557"/>
    </source>
</evidence>
<evidence type="ECO:0000259" key="5">
    <source>
        <dbReference type="PROSITE" id="PS51898"/>
    </source>
</evidence>
<evidence type="ECO:0000256" key="1">
    <source>
        <dbReference type="ARBA" id="ARBA00008857"/>
    </source>
</evidence>
<evidence type="ECO:0000313" key="6">
    <source>
        <dbReference type="EMBL" id="MCF2872671.1"/>
    </source>
</evidence>
<keyword evidence="3" id="KW-0238">DNA-binding</keyword>
<dbReference type="Gene3D" id="1.10.150.130">
    <property type="match status" value="1"/>
</dbReference>
<name>A0ABS9D2M2_9RHOB</name>
<dbReference type="Pfam" id="PF22022">
    <property type="entry name" value="Phage_int_M"/>
    <property type="match status" value="1"/>
</dbReference>
<dbReference type="Proteomes" id="UP001200557">
    <property type="component" value="Unassembled WGS sequence"/>
</dbReference>
<dbReference type="EMBL" id="JAKGAQ010000005">
    <property type="protein sequence ID" value="MCF2872671.1"/>
    <property type="molecule type" value="Genomic_DNA"/>
</dbReference>
<sequence length="427" mass="47118">MPKTAEVLNDKQIKSLKHLTGKGAPRIVAVGGVAGLRIVITASNTKNWSLRVTITGQGQREFGLGSYPTVGLEEVREKARKYLKKARKGIDPVEERKAKKAAAKSSSMTFAKAVKKYAKVGLGKITTDKGKARWHSAIDTYVIPVIGDMTLQSIEPKHVAKCLIPIWADKTVTATKLRGHIEKILGWATVEGHRKGDNPARFSNNLEFLLPEGRKAVSHAAVQINDAPRFFATLRKMDGMGSRALEFLMLTAVRSGEVRGARWDEVDFEAGIWSIAAERMKMKRPHRVPLPTVAIRLLQDLPRLHESELVFPADRGGTLSDMTLSAAMKRMSSGDKPFRDGVTKAPAVPHGLRSTFKDWSIERTEYPNELSEVALAHKVGSATEQAYARSDMLQRRRDLMEDWAKHLTGPTGATVAADNFVAIARSR</sequence>
<dbReference type="Gene3D" id="1.10.443.10">
    <property type="entry name" value="Intergrase catalytic core"/>
    <property type="match status" value="1"/>
</dbReference>
<keyword evidence="2" id="KW-0229">DNA integration</keyword>
<reference evidence="6 7" key="1">
    <citation type="submission" date="2022-01" db="EMBL/GenBank/DDBJ databases">
        <title>Octadecabacter sp. nov., isolated from a marine alga.</title>
        <authorList>
            <person name="Jin M.S."/>
            <person name="Kim H.M."/>
            <person name="Han D.M."/>
            <person name="Jung J.J."/>
            <person name="Jeon C.O."/>
        </authorList>
    </citation>
    <scope>NUCLEOTIDE SEQUENCE [LARGE SCALE GENOMIC DNA]</scope>
    <source>
        <strain evidence="6 7">G9-8</strain>
    </source>
</reference>
<evidence type="ECO:0000256" key="4">
    <source>
        <dbReference type="ARBA" id="ARBA00023172"/>
    </source>
</evidence>
<feature type="domain" description="Tyr recombinase" evidence="5">
    <location>
        <begin position="212"/>
        <end position="401"/>
    </location>
</feature>
<dbReference type="InterPro" id="IPR011010">
    <property type="entry name" value="DNA_brk_join_enz"/>
</dbReference>
<keyword evidence="4" id="KW-0233">DNA recombination</keyword>
<dbReference type="InterPro" id="IPR053876">
    <property type="entry name" value="Phage_int_M"/>
</dbReference>
<dbReference type="InterPro" id="IPR038488">
    <property type="entry name" value="Integrase_DNA-bd_sf"/>
</dbReference>
<dbReference type="SUPFAM" id="SSF56349">
    <property type="entry name" value="DNA breaking-rejoining enzymes"/>
    <property type="match status" value="1"/>
</dbReference>
<dbReference type="Pfam" id="PF00589">
    <property type="entry name" value="Phage_integrase"/>
    <property type="match status" value="1"/>
</dbReference>
<dbReference type="PANTHER" id="PTHR30629">
    <property type="entry name" value="PROPHAGE INTEGRASE"/>
    <property type="match status" value="1"/>
</dbReference>
<dbReference type="InterPro" id="IPR025166">
    <property type="entry name" value="Integrase_DNA_bind_dom"/>
</dbReference>
<proteinExistence type="inferred from homology"/>
<dbReference type="Pfam" id="PF13356">
    <property type="entry name" value="Arm-DNA-bind_3"/>
    <property type="match status" value="1"/>
</dbReference>
<dbReference type="PROSITE" id="PS51898">
    <property type="entry name" value="TYR_RECOMBINASE"/>
    <property type="match status" value="1"/>
</dbReference>
<dbReference type="RefSeq" id="WP_235227002.1">
    <property type="nucleotide sequence ID" value="NZ_JAKGAQ010000005.1"/>
</dbReference>
<protein>
    <submittedName>
        <fullName evidence="6">Tyrosine-type recombinase/integrase</fullName>
    </submittedName>
</protein>
<evidence type="ECO:0000256" key="3">
    <source>
        <dbReference type="ARBA" id="ARBA00023125"/>
    </source>
</evidence>
<comment type="similarity">
    <text evidence="1">Belongs to the 'phage' integrase family.</text>
</comment>
<keyword evidence="7" id="KW-1185">Reference proteome</keyword>
<dbReference type="Gene3D" id="3.30.160.390">
    <property type="entry name" value="Integrase, DNA-binding domain"/>
    <property type="match status" value="1"/>
</dbReference>